<evidence type="ECO:0000256" key="3">
    <source>
        <dbReference type="ARBA" id="ARBA00022692"/>
    </source>
</evidence>
<evidence type="ECO:0000256" key="1">
    <source>
        <dbReference type="ARBA" id="ARBA00004651"/>
    </source>
</evidence>
<proteinExistence type="predicted"/>
<evidence type="ECO:0000256" key="6">
    <source>
        <dbReference type="SAM" id="Phobius"/>
    </source>
</evidence>
<dbReference type="InterPro" id="IPR038766">
    <property type="entry name" value="Membrane_comp_ABC_pdt"/>
</dbReference>
<organism evidence="9">
    <name type="scientific">hydrocarbon metagenome</name>
    <dbReference type="NCBI Taxonomy" id="938273"/>
    <lineage>
        <taxon>unclassified sequences</taxon>
        <taxon>metagenomes</taxon>
        <taxon>ecological metagenomes</taxon>
    </lineage>
</organism>
<feature type="transmembrane region" description="Helical" evidence="6">
    <location>
        <begin position="441"/>
        <end position="464"/>
    </location>
</feature>
<keyword evidence="4 6" id="KW-1133">Transmembrane helix</keyword>
<feature type="domain" description="MacB-like periplasmic core" evidence="8">
    <location>
        <begin position="39"/>
        <end position="247"/>
    </location>
</feature>
<keyword evidence="3 6" id="KW-0812">Transmembrane</keyword>
<evidence type="ECO:0000256" key="2">
    <source>
        <dbReference type="ARBA" id="ARBA00022475"/>
    </source>
</evidence>
<evidence type="ECO:0000256" key="4">
    <source>
        <dbReference type="ARBA" id="ARBA00022989"/>
    </source>
</evidence>
<evidence type="ECO:0000256" key="5">
    <source>
        <dbReference type="ARBA" id="ARBA00023136"/>
    </source>
</evidence>
<dbReference type="PANTHER" id="PTHR30287:SF1">
    <property type="entry name" value="INNER MEMBRANE PROTEIN"/>
    <property type="match status" value="1"/>
</dbReference>
<feature type="transmembrane region" description="Helical" evidence="6">
    <location>
        <begin position="831"/>
        <end position="854"/>
    </location>
</feature>
<dbReference type="InterPro" id="IPR003838">
    <property type="entry name" value="ABC3_permease_C"/>
</dbReference>
<dbReference type="InterPro" id="IPR025857">
    <property type="entry name" value="MacB_PCD"/>
</dbReference>
<dbReference type="EMBL" id="LNQE01000072">
    <property type="protein sequence ID" value="KUG29535.1"/>
    <property type="molecule type" value="Genomic_DNA"/>
</dbReference>
<feature type="transmembrane region" description="Helical" evidence="6">
    <location>
        <begin position="319"/>
        <end position="350"/>
    </location>
</feature>
<feature type="transmembrane region" description="Helical" evidence="6">
    <location>
        <begin position="370"/>
        <end position="393"/>
    </location>
</feature>
<dbReference type="GO" id="GO:0005886">
    <property type="term" value="C:plasma membrane"/>
    <property type="evidence" value="ECO:0007669"/>
    <property type="project" value="UniProtKB-SubCell"/>
</dbReference>
<feature type="transmembrane region" description="Helical" evidence="6">
    <location>
        <begin position="738"/>
        <end position="758"/>
    </location>
</feature>
<comment type="subcellular location">
    <subcellularLocation>
        <location evidence="1">Cell membrane</location>
        <topology evidence="1">Multi-pass membrane protein</topology>
    </subcellularLocation>
</comment>
<accession>A0A0W8G8R3</accession>
<feature type="transmembrane region" description="Helical" evidence="6">
    <location>
        <begin position="491"/>
        <end position="512"/>
    </location>
</feature>
<comment type="caution">
    <text evidence="9">The sequence shown here is derived from an EMBL/GenBank/DDBJ whole genome shotgun (WGS) entry which is preliminary data.</text>
</comment>
<dbReference type="Pfam" id="PF02687">
    <property type="entry name" value="FtsX"/>
    <property type="match status" value="2"/>
</dbReference>
<sequence>MARQKNGGTVELVKDMLLAARLARRELRGGFAGMRVFLACLALGVAAVCGVQSLAAGFSAGLAADAALLMGGDVEVTSPGMPLDAAPLAGLAAAGRVSGIVTMRAMVTAESGGGAMRRGLVSLRAVDAAYPLAGRVILSPDMPLAEALADVDGLPGAVAAPELLSRLSLAVGDTVRLGRAAYVIRAVLVQEPDRMTGFWGFGPRFVISEKSLEATGLVQPGSLLRYAYRVSLSPGRDPKTLAADMERAFPGHSWRIRQASEASPGLSGFFERLTGIMGLVGLSALLLGGLGVAGAVRGQINARAASLAAMRCVGASGRVLFAVCLLQILFLAALGIGLGLAVGAGAPFAVAPLLGEVTPVRMVPVLSPGALATAAAFGLLTTLFFSLPPLSAAGRISPLTLFRGYGELPSGRPGWGVLAVTAACGLGIAALAVGITGDRRLGLGFVGAAVLSAVVLRGAGWLLMRGLHLFPLPRHPLLALAVSGLRRPGNAAAGVVAALGLGLTALSAMALVDANFRDLVTRELPEKAPAYFFIDIQPHQLAAFEETVRAVPGVTAAQTAPNLRGRIVKVRGMAAEAANIDPDTAWVARGDRGMTFSRTPPENSTLVAGAFWPPDYAGPPQASMDAEAAAGYGVRLGDTVTISVQGREIDVTVTSLRRINWLSLGINYVFVLSPGSLDGLPLTYLATVHTAPEPPRPDGAPKAADEALFAAVSAAFPNVTAVSVGETLADITAIAEKIALAVTASALATLVAGILVLAQTLGGALAARGREAVIFKVCGATRGDMLTMLVAEHAVTGAAAGLVALVLGTACAALFVVGYMKMTWSFAAGPALLTIALAAGLTVLLSLGGTVRLLGKKAWPYLRNE</sequence>
<gene>
    <name evidence="9" type="ORF">ASZ90_000577</name>
</gene>
<feature type="domain" description="ABC3 transporter permease C-terminal" evidence="7">
    <location>
        <begin position="746"/>
        <end position="854"/>
    </location>
</feature>
<keyword evidence="5 6" id="KW-0472">Membrane</keyword>
<feature type="transmembrane region" description="Helical" evidence="6">
    <location>
        <begin position="414"/>
        <end position="435"/>
    </location>
</feature>
<evidence type="ECO:0000259" key="7">
    <source>
        <dbReference type="Pfam" id="PF02687"/>
    </source>
</evidence>
<evidence type="ECO:0008006" key="10">
    <source>
        <dbReference type="Google" id="ProtNLM"/>
    </source>
</evidence>
<dbReference type="AlphaFoldDB" id="A0A0W8G8R3"/>
<dbReference type="PANTHER" id="PTHR30287">
    <property type="entry name" value="MEMBRANE COMPONENT OF PREDICTED ABC SUPERFAMILY METABOLITE UPTAKE TRANSPORTER"/>
    <property type="match status" value="1"/>
</dbReference>
<name>A0A0W8G8R3_9ZZZZ</name>
<protein>
    <recommendedName>
        <fullName evidence="10">Abc transporter, permease protein</fullName>
    </recommendedName>
</protein>
<reference evidence="9" key="1">
    <citation type="journal article" date="2015" name="Proc. Natl. Acad. Sci. U.S.A.">
        <title>Networks of energetic and metabolic interactions define dynamics in microbial communities.</title>
        <authorList>
            <person name="Embree M."/>
            <person name="Liu J.K."/>
            <person name="Al-Bassam M.M."/>
            <person name="Zengler K."/>
        </authorList>
    </citation>
    <scope>NUCLEOTIDE SEQUENCE</scope>
</reference>
<dbReference type="Pfam" id="PF12704">
    <property type="entry name" value="MacB_PCD"/>
    <property type="match status" value="1"/>
</dbReference>
<feature type="domain" description="ABC3 transporter permease C-terminal" evidence="7">
    <location>
        <begin position="280"/>
        <end position="398"/>
    </location>
</feature>
<feature type="transmembrane region" description="Helical" evidence="6">
    <location>
        <begin position="795"/>
        <end position="819"/>
    </location>
</feature>
<evidence type="ECO:0000313" key="9">
    <source>
        <dbReference type="EMBL" id="KUG29535.1"/>
    </source>
</evidence>
<evidence type="ECO:0000259" key="8">
    <source>
        <dbReference type="Pfam" id="PF12704"/>
    </source>
</evidence>
<keyword evidence="2" id="KW-1003">Cell membrane</keyword>
<feature type="transmembrane region" description="Helical" evidence="6">
    <location>
        <begin position="276"/>
        <end position="298"/>
    </location>
</feature>